<dbReference type="InterPro" id="IPR029052">
    <property type="entry name" value="Metallo-depent_PP-like"/>
</dbReference>
<dbReference type="STRING" id="204773.HEAR2108"/>
<dbReference type="eggNOG" id="COG1408">
    <property type="taxonomic scope" value="Bacteria"/>
</dbReference>
<dbReference type="GO" id="GO:0016787">
    <property type="term" value="F:hydrolase activity"/>
    <property type="evidence" value="ECO:0007669"/>
    <property type="project" value="InterPro"/>
</dbReference>
<dbReference type="InterPro" id="IPR004843">
    <property type="entry name" value="Calcineurin-like_PHP"/>
</dbReference>
<accession>A4G6V8</accession>
<organism evidence="2 3">
    <name type="scientific">Herminiimonas arsenicoxydans</name>
    <dbReference type="NCBI Taxonomy" id="204773"/>
    <lineage>
        <taxon>Bacteria</taxon>
        <taxon>Pseudomonadati</taxon>
        <taxon>Pseudomonadota</taxon>
        <taxon>Betaproteobacteria</taxon>
        <taxon>Burkholderiales</taxon>
        <taxon>Oxalobacteraceae</taxon>
        <taxon>Herminiimonas</taxon>
    </lineage>
</organism>
<dbReference type="Proteomes" id="UP000006697">
    <property type="component" value="Chromosome"/>
</dbReference>
<name>A4G6V8_HERAR</name>
<evidence type="ECO:0000313" key="3">
    <source>
        <dbReference type="Proteomes" id="UP000006697"/>
    </source>
</evidence>
<evidence type="ECO:0000313" key="2">
    <source>
        <dbReference type="EMBL" id="CAL62245.1"/>
    </source>
</evidence>
<dbReference type="EMBL" id="CU207211">
    <property type="protein sequence ID" value="CAL62245.1"/>
    <property type="molecule type" value="Genomic_DNA"/>
</dbReference>
<dbReference type="HOGENOM" id="CLU_2046425_0_0_4"/>
<proteinExistence type="predicted"/>
<reference evidence="2 3" key="1">
    <citation type="journal article" date="2007" name="PLoS Genet.">
        <title>A tale of two oxidation states: bacterial colonization of arsenic-rich environments.</title>
        <authorList>
            <person name="Muller D."/>
            <person name="Medigue C."/>
            <person name="Koechler S."/>
            <person name="Barbe V."/>
            <person name="Barakat M."/>
            <person name="Talla E."/>
            <person name="Bonnefoy V."/>
            <person name="Krin E."/>
            <person name="Arsene-Ploetze F."/>
            <person name="Carapito C."/>
            <person name="Chandler M."/>
            <person name="Cournoyer B."/>
            <person name="Cruveiller S."/>
            <person name="Dossat C."/>
            <person name="Duval S."/>
            <person name="Heymann M."/>
            <person name="Leize E."/>
            <person name="Lieutaud A."/>
            <person name="Lievremont D."/>
            <person name="Makita Y."/>
            <person name="Mangenot S."/>
            <person name="Nitschke W."/>
            <person name="Ortet P."/>
            <person name="Perdrial N."/>
            <person name="Schoepp B."/>
            <person name="Siguier N."/>
            <person name="Simeonova D.D."/>
            <person name="Rouy Z."/>
            <person name="Segurens B."/>
            <person name="Turlin E."/>
            <person name="Vallenet D."/>
            <person name="Van Dorsselaer A."/>
            <person name="Weiss S."/>
            <person name="Weissenbach J."/>
            <person name="Lett M.C."/>
            <person name="Danchin A."/>
            <person name="Bertin P.N."/>
        </authorList>
    </citation>
    <scope>NUCLEOTIDE SEQUENCE [LARGE SCALE GENOMIC DNA]</scope>
    <source>
        <strain evidence="3">ULPAs1</strain>
    </source>
</reference>
<dbReference type="PANTHER" id="PTHR37844:SF2">
    <property type="entry name" value="SER_THR PROTEIN PHOSPHATASE SUPERFAMILY (AFU_ORTHOLOGUE AFUA_1G14840)"/>
    <property type="match status" value="1"/>
</dbReference>
<keyword evidence="3" id="KW-1185">Reference proteome</keyword>
<sequence>MCVKLYGDIFRMKIQLASDLHLELLQRDFPGERLITPAGGVDVLVLAGDIANGTQAIDLFKNWPVPVLYLAGNHEFYGESFEQARITLRKATEGTNIHFLDNDVVDFGGVRFLGATLWTD</sequence>
<feature type="domain" description="Calcineurin-like phosphoesterase" evidence="1">
    <location>
        <begin position="12"/>
        <end position="84"/>
    </location>
</feature>
<evidence type="ECO:0000259" key="1">
    <source>
        <dbReference type="Pfam" id="PF00149"/>
    </source>
</evidence>
<dbReference type="KEGG" id="har:HEAR2108"/>
<dbReference type="Gene3D" id="3.60.21.10">
    <property type="match status" value="1"/>
</dbReference>
<dbReference type="AlphaFoldDB" id="A4G6V8"/>
<dbReference type="SUPFAM" id="SSF56300">
    <property type="entry name" value="Metallo-dependent phosphatases"/>
    <property type="match status" value="1"/>
</dbReference>
<protein>
    <submittedName>
        <fullName evidence="2">Phosphoesterase (Part 1)</fullName>
    </submittedName>
</protein>
<gene>
    <name evidence="2" type="ordered locus">HEAR2108</name>
</gene>
<dbReference type="Pfam" id="PF00149">
    <property type="entry name" value="Metallophos"/>
    <property type="match status" value="1"/>
</dbReference>
<dbReference type="PANTHER" id="PTHR37844">
    <property type="entry name" value="SER/THR PROTEIN PHOSPHATASE SUPERFAMILY (AFU_ORTHOLOGUE AFUA_1G14840)"/>
    <property type="match status" value="1"/>
</dbReference>